<protein>
    <submittedName>
        <fullName evidence="3">Putative secreted protein</fullName>
    </submittedName>
</protein>
<feature type="signal peptide" evidence="2">
    <location>
        <begin position="1"/>
        <end position="27"/>
    </location>
</feature>
<keyword evidence="2" id="KW-0732">Signal</keyword>
<name>A0A2M4B853_9DIPT</name>
<dbReference type="AlphaFoldDB" id="A0A2M4B853"/>
<reference evidence="3" key="1">
    <citation type="submission" date="2018-01" db="EMBL/GenBank/DDBJ databases">
        <title>An insight into the sialome of Amazonian anophelines.</title>
        <authorList>
            <person name="Ribeiro J.M."/>
            <person name="Scarpassa V."/>
            <person name="Calvo E."/>
        </authorList>
    </citation>
    <scope>NUCLEOTIDE SEQUENCE</scope>
    <source>
        <tissue evidence="3">Salivary glands</tissue>
    </source>
</reference>
<sequence length="90" mass="9914">MAKEGEYTSSQLLLLLLLRSGATPSRKATIMTKEANTPHPPTTATSVIHSHRPSHIPNRAHRIAKQNGRLLLRSVLHSPPNHSFHSTIVV</sequence>
<feature type="region of interest" description="Disordered" evidence="1">
    <location>
        <begin position="30"/>
        <end position="50"/>
    </location>
</feature>
<evidence type="ECO:0000256" key="1">
    <source>
        <dbReference type="SAM" id="MobiDB-lite"/>
    </source>
</evidence>
<evidence type="ECO:0000256" key="2">
    <source>
        <dbReference type="SAM" id="SignalP"/>
    </source>
</evidence>
<feature type="chain" id="PRO_5014999113" evidence="2">
    <location>
        <begin position="28"/>
        <end position="90"/>
    </location>
</feature>
<dbReference type="EMBL" id="GGFK01015677">
    <property type="protein sequence ID" value="MBW48998.1"/>
    <property type="molecule type" value="Transcribed_RNA"/>
</dbReference>
<accession>A0A2M4B853</accession>
<organism evidence="3">
    <name type="scientific">Anopheles triannulatus</name>
    <dbReference type="NCBI Taxonomy" id="58253"/>
    <lineage>
        <taxon>Eukaryota</taxon>
        <taxon>Metazoa</taxon>
        <taxon>Ecdysozoa</taxon>
        <taxon>Arthropoda</taxon>
        <taxon>Hexapoda</taxon>
        <taxon>Insecta</taxon>
        <taxon>Pterygota</taxon>
        <taxon>Neoptera</taxon>
        <taxon>Endopterygota</taxon>
        <taxon>Diptera</taxon>
        <taxon>Nematocera</taxon>
        <taxon>Culicoidea</taxon>
        <taxon>Culicidae</taxon>
        <taxon>Anophelinae</taxon>
        <taxon>Anopheles</taxon>
    </lineage>
</organism>
<evidence type="ECO:0000313" key="3">
    <source>
        <dbReference type="EMBL" id="MBW48998.1"/>
    </source>
</evidence>
<proteinExistence type="predicted"/>